<comment type="catalytic activity">
    <reaction evidence="1">
        <text>ATP + H2O = ADP + phosphate + H(+)</text>
        <dbReference type="Rhea" id="RHEA:13065"/>
        <dbReference type="ChEBI" id="CHEBI:15377"/>
        <dbReference type="ChEBI" id="CHEBI:15378"/>
        <dbReference type="ChEBI" id="CHEBI:30616"/>
        <dbReference type="ChEBI" id="CHEBI:43474"/>
        <dbReference type="ChEBI" id="CHEBI:456216"/>
        <dbReference type="EC" id="5.6.2.3"/>
    </reaction>
</comment>
<keyword evidence="1" id="KW-0067">ATP-binding</keyword>
<evidence type="ECO:0000313" key="3">
    <source>
        <dbReference type="EMBL" id="GFR33497.1"/>
    </source>
</evidence>
<proteinExistence type="inferred from homology"/>
<gene>
    <name evidence="3" type="primary">ANCDUO_15633</name>
    <name evidence="3" type="ORF">TNCT_637961</name>
</gene>
<dbReference type="GO" id="GO:0005524">
    <property type="term" value="F:ATP binding"/>
    <property type="evidence" value="ECO:0007669"/>
    <property type="project" value="UniProtKB-KW"/>
</dbReference>
<dbReference type="EC" id="5.6.2.3" evidence="1"/>
<dbReference type="InterPro" id="IPR010285">
    <property type="entry name" value="DNA_helicase_pif1-like_DEAD"/>
</dbReference>
<dbReference type="OrthoDB" id="6435739at2759"/>
<evidence type="ECO:0000313" key="4">
    <source>
        <dbReference type="Proteomes" id="UP000887116"/>
    </source>
</evidence>
<dbReference type="GO" id="GO:0016787">
    <property type="term" value="F:hydrolase activity"/>
    <property type="evidence" value="ECO:0007669"/>
    <property type="project" value="UniProtKB-KW"/>
</dbReference>
<protein>
    <recommendedName>
        <fullName evidence="1">ATP-dependent DNA helicase</fullName>
        <ecNumber evidence="1">5.6.2.3</ecNumber>
    </recommendedName>
</protein>
<evidence type="ECO:0000259" key="2">
    <source>
        <dbReference type="Pfam" id="PF05970"/>
    </source>
</evidence>
<dbReference type="PANTHER" id="PTHR10492">
    <property type="match status" value="1"/>
</dbReference>
<comment type="similarity">
    <text evidence="1">Belongs to the helicase family.</text>
</comment>
<evidence type="ECO:0000256" key="1">
    <source>
        <dbReference type="RuleBase" id="RU363044"/>
    </source>
</evidence>
<dbReference type="PANTHER" id="PTHR10492:SF95">
    <property type="entry name" value="HELITRON HELICASE-LIKE DOMAIN-CONTAINING PROTEIN"/>
    <property type="match status" value="1"/>
</dbReference>
<keyword evidence="4" id="KW-1185">Reference proteome</keyword>
<accession>A0A8X6I113</accession>
<keyword evidence="1" id="KW-0227">DNA damage</keyword>
<dbReference type="GO" id="GO:0006281">
    <property type="term" value="P:DNA repair"/>
    <property type="evidence" value="ECO:0007669"/>
    <property type="project" value="UniProtKB-KW"/>
</dbReference>
<dbReference type="Pfam" id="PF05970">
    <property type="entry name" value="PIF1"/>
    <property type="match status" value="1"/>
</dbReference>
<dbReference type="GO" id="GO:0006310">
    <property type="term" value="P:DNA recombination"/>
    <property type="evidence" value="ECO:0007669"/>
    <property type="project" value="UniProtKB-KW"/>
</dbReference>
<feature type="domain" description="DNA helicase Pif1-like DEAD-box helicase" evidence="2">
    <location>
        <begin position="59"/>
        <end position="230"/>
    </location>
</feature>
<keyword evidence="1 3" id="KW-0347">Helicase</keyword>
<keyword evidence="1" id="KW-0547">Nucleotide-binding</keyword>
<dbReference type="AlphaFoldDB" id="A0A8X6I113"/>
<dbReference type="InterPro" id="IPR027417">
    <property type="entry name" value="P-loop_NTPase"/>
</dbReference>
<sequence>MFVGWTSILSITGHKLALYGLPVKPVHDQPELTSKDVLRETSYDVQALRAYVAANLPRLTPDQQQAFIDITGMIGSERGGIVFLDAPGGTSNILLDLLLAFERKEKDMAVAVASSGIEATMLAGGRTAHSAFKLLLDLARSDSATCNISKGTGQGHVLKTCKLIVWDEATMSHRNAFHALDKTLQDLRSSSPIMGGATVVLAGDFRQTLPIVTRSTPADQIKVCLKNSYL</sequence>
<dbReference type="GO" id="GO:0043139">
    <property type="term" value="F:5'-3' DNA helicase activity"/>
    <property type="evidence" value="ECO:0007669"/>
    <property type="project" value="UniProtKB-EC"/>
</dbReference>
<dbReference type="Gene3D" id="3.40.50.300">
    <property type="entry name" value="P-loop containing nucleotide triphosphate hydrolases"/>
    <property type="match status" value="1"/>
</dbReference>
<reference evidence="3" key="1">
    <citation type="submission" date="2020-07" db="EMBL/GenBank/DDBJ databases">
        <title>Multicomponent nature underlies the extraordinary mechanical properties of spider dragline silk.</title>
        <authorList>
            <person name="Kono N."/>
            <person name="Nakamura H."/>
            <person name="Mori M."/>
            <person name="Yoshida Y."/>
            <person name="Ohtoshi R."/>
            <person name="Malay A.D."/>
            <person name="Moran D.A.P."/>
            <person name="Tomita M."/>
            <person name="Numata K."/>
            <person name="Arakawa K."/>
        </authorList>
    </citation>
    <scope>NUCLEOTIDE SEQUENCE</scope>
</reference>
<organism evidence="3 4">
    <name type="scientific">Trichonephila clavata</name>
    <name type="common">Joro spider</name>
    <name type="synonym">Nephila clavata</name>
    <dbReference type="NCBI Taxonomy" id="2740835"/>
    <lineage>
        <taxon>Eukaryota</taxon>
        <taxon>Metazoa</taxon>
        <taxon>Ecdysozoa</taxon>
        <taxon>Arthropoda</taxon>
        <taxon>Chelicerata</taxon>
        <taxon>Arachnida</taxon>
        <taxon>Araneae</taxon>
        <taxon>Araneomorphae</taxon>
        <taxon>Entelegynae</taxon>
        <taxon>Araneoidea</taxon>
        <taxon>Nephilidae</taxon>
        <taxon>Trichonephila</taxon>
    </lineage>
</organism>
<comment type="caution">
    <text evidence="3">The sequence shown here is derived from an EMBL/GenBank/DDBJ whole genome shotgun (WGS) entry which is preliminary data.</text>
</comment>
<name>A0A8X6I113_TRICU</name>
<keyword evidence="1" id="KW-0233">DNA recombination</keyword>
<dbReference type="GO" id="GO:0000723">
    <property type="term" value="P:telomere maintenance"/>
    <property type="evidence" value="ECO:0007669"/>
    <property type="project" value="InterPro"/>
</dbReference>
<dbReference type="SUPFAM" id="SSF52540">
    <property type="entry name" value="P-loop containing nucleoside triphosphate hydrolases"/>
    <property type="match status" value="1"/>
</dbReference>
<keyword evidence="1" id="KW-0378">Hydrolase</keyword>
<keyword evidence="1" id="KW-0234">DNA repair</keyword>
<dbReference type="EMBL" id="BMAO01009816">
    <property type="protein sequence ID" value="GFR33497.1"/>
    <property type="molecule type" value="Genomic_DNA"/>
</dbReference>
<comment type="cofactor">
    <cofactor evidence="1">
        <name>Mg(2+)</name>
        <dbReference type="ChEBI" id="CHEBI:18420"/>
    </cofactor>
</comment>
<dbReference type="Proteomes" id="UP000887116">
    <property type="component" value="Unassembled WGS sequence"/>
</dbReference>